<dbReference type="RefSeq" id="WP_352889045.1">
    <property type="nucleotide sequence ID" value="NZ_JBEPIJ010000008.1"/>
</dbReference>
<evidence type="ECO:0000256" key="1">
    <source>
        <dbReference type="ARBA" id="ARBA00004514"/>
    </source>
</evidence>
<keyword evidence="7" id="KW-0969">Cilium</keyword>
<keyword evidence="8" id="KW-1185">Reference proteome</keyword>
<evidence type="ECO:0000313" key="7">
    <source>
        <dbReference type="EMBL" id="MES0874082.1"/>
    </source>
</evidence>
<dbReference type="PIRSF" id="PIRSF039090">
    <property type="entry name" value="Flis"/>
    <property type="match status" value="1"/>
</dbReference>
<keyword evidence="7" id="KW-0282">Flagellum</keyword>
<evidence type="ECO:0000256" key="4">
    <source>
        <dbReference type="ARBA" id="ARBA00022795"/>
    </source>
</evidence>
<dbReference type="SUPFAM" id="SSF101116">
    <property type="entry name" value="Flagellar export chaperone FliS"/>
    <property type="match status" value="1"/>
</dbReference>
<dbReference type="Proteomes" id="UP001465331">
    <property type="component" value="Unassembled WGS sequence"/>
</dbReference>
<name>A0ABV2AA42_9GAMM</name>
<organism evidence="7 8">
    <name type="scientific">Sinimarinibacterium thermocellulolyticum</name>
    <dbReference type="NCBI Taxonomy" id="3170016"/>
    <lineage>
        <taxon>Bacteria</taxon>
        <taxon>Pseudomonadati</taxon>
        <taxon>Pseudomonadota</taxon>
        <taxon>Gammaproteobacteria</taxon>
        <taxon>Nevskiales</taxon>
        <taxon>Nevskiaceae</taxon>
        <taxon>Sinimarinibacterium</taxon>
    </lineage>
</organism>
<evidence type="ECO:0000256" key="6">
    <source>
        <dbReference type="PIRNR" id="PIRNR039090"/>
    </source>
</evidence>
<keyword evidence="5" id="KW-0143">Chaperone</keyword>
<evidence type="ECO:0000256" key="5">
    <source>
        <dbReference type="ARBA" id="ARBA00023186"/>
    </source>
</evidence>
<dbReference type="EMBL" id="JBEPIJ010000008">
    <property type="protein sequence ID" value="MES0874082.1"/>
    <property type="molecule type" value="Genomic_DNA"/>
</dbReference>
<keyword evidence="4 6" id="KW-1005">Bacterial flagellum biogenesis</keyword>
<dbReference type="CDD" id="cd16098">
    <property type="entry name" value="FliS"/>
    <property type="match status" value="1"/>
</dbReference>
<keyword evidence="7" id="KW-0966">Cell projection</keyword>
<dbReference type="NCBIfam" id="TIGR00208">
    <property type="entry name" value="fliS"/>
    <property type="match status" value="1"/>
</dbReference>
<keyword evidence="3 6" id="KW-0963">Cytoplasm</keyword>
<comment type="caution">
    <text evidence="7">The sequence shown here is derived from an EMBL/GenBank/DDBJ whole genome shotgun (WGS) entry which is preliminary data.</text>
</comment>
<dbReference type="InterPro" id="IPR003713">
    <property type="entry name" value="FliS"/>
</dbReference>
<proteinExistence type="inferred from homology"/>
<dbReference type="Gene3D" id="1.20.120.340">
    <property type="entry name" value="Flagellar protein FliS"/>
    <property type="match status" value="1"/>
</dbReference>
<evidence type="ECO:0000313" key="8">
    <source>
        <dbReference type="Proteomes" id="UP001465331"/>
    </source>
</evidence>
<reference evidence="7 8" key="1">
    <citation type="submission" date="2024-06" db="EMBL/GenBank/DDBJ databases">
        <authorList>
            <person name="Li Z."/>
            <person name="Jiang Y."/>
        </authorList>
    </citation>
    <scope>NUCLEOTIDE SEQUENCE [LARGE SCALE GENOMIC DNA]</scope>
    <source>
        <strain evidence="7 8">HSW-8</strain>
    </source>
</reference>
<accession>A0ABV2AA42</accession>
<protein>
    <recommendedName>
        <fullName evidence="6">Flagellar secretion chaperone FliS</fullName>
    </recommendedName>
</protein>
<comment type="subcellular location">
    <subcellularLocation>
        <location evidence="1 6">Cytoplasm</location>
        <location evidence="1 6">Cytosol</location>
    </subcellularLocation>
</comment>
<gene>
    <name evidence="7" type="primary">fliS</name>
    <name evidence="7" type="ORF">ABSH63_08710</name>
</gene>
<evidence type="ECO:0000256" key="2">
    <source>
        <dbReference type="ARBA" id="ARBA00008787"/>
    </source>
</evidence>
<sequence>MSYVALQHYRSTSHYAGVVEATPHKRVAMLYDGVIERLMMARGAVLRGEVAVKLRTLDSALAIVEHLRLGLDRDAGGAIARNLDALYDYIGRRLVEANARDRVETLDEVLALLRQLKSAWDGIAPSH</sequence>
<dbReference type="PANTHER" id="PTHR34773">
    <property type="entry name" value="FLAGELLAR SECRETION CHAPERONE FLIS"/>
    <property type="match status" value="1"/>
</dbReference>
<dbReference type="InterPro" id="IPR036584">
    <property type="entry name" value="FliS_sf"/>
</dbReference>
<dbReference type="Pfam" id="PF02561">
    <property type="entry name" value="FliS"/>
    <property type="match status" value="1"/>
</dbReference>
<dbReference type="PANTHER" id="PTHR34773:SF1">
    <property type="entry name" value="FLAGELLAR SECRETION CHAPERONE FLIS"/>
    <property type="match status" value="1"/>
</dbReference>
<comment type="similarity">
    <text evidence="2 6">Belongs to the FliS family.</text>
</comment>
<evidence type="ECO:0000256" key="3">
    <source>
        <dbReference type="ARBA" id="ARBA00022490"/>
    </source>
</evidence>